<keyword evidence="1 3" id="KW-0547">Nucleotide-binding</keyword>
<dbReference type="PANTHER" id="PTHR24346:SF51">
    <property type="entry name" value="PAS DOMAIN-CONTAINING SERINE_THREONINE-PROTEIN KINASE"/>
    <property type="match status" value="1"/>
</dbReference>
<feature type="region of interest" description="Disordered" evidence="4">
    <location>
        <begin position="32"/>
        <end position="132"/>
    </location>
</feature>
<dbReference type="InterPro" id="IPR017441">
    <property type="entry name" value="Protein_kinase_ATP_BS"/>
</dbReference>
<dbReference type="EMBL" id="JAAAJB010000069">
    <property type="protein sequence ID" value="KAG0267779.1"/>
    <property type="molecule type" value="Genomic_DNA"/>
</dbReference>
<dbReference type="SMART" id="SM00220">
    <property type="entry name" value="S_TKc"/>
    <property type="match status" value="1"/>
</dbReference>
<dbReference type="Pfam" id="PF00069">
    <property type="entry name" value="Pkinase"/>
    <property type="match status" value="2"/>
</dbReference>
<evidence type="ECO:0000256" key="1">
    <source>
        <dbReference type="ARBA" id="ARBA00022741"/>
    </source>
</evidence>
<dbReference type="SUPFAM" id="SSF56112">
    <property type="entry name" value="Protein kinase-like (PK-like)"/>
    <property type="match status" value="1"/>
</dbReference>
<feature type="region of interest" description="Disordered" evidence="4">
    <location>
        <begin position="199"/>
        <end position="279"/>
    </location>
</feature>
<feature type="compositionally biased region" description="Basic and acidic residues" evidence="4">
    <location>
        <begin position="617"/>
        <end position="629"/>
    </location>
</feature>
<evidence type="ECO:0000313" key="6">
    <source>
        <dbReference type="EMBL" id="KAG0267779.1"/>
    </source>
</evidence>
<accession>A0A9P6QFY6</accession>
<dbReference type="PROSITE" id="PS00107">
    <property type="entry name" value="PROTEIN_KINASE_ATP"/>
    <property type="match status" value="1"/>
</dbReference>
<sequence length="746" mass="82219">MTTAAANTNHFLDTPRRNIIWIPMDLYRKYTESSSSSSSSSSSDLSPSNCSWHSNLSSKTKRSLGSRKSRDILHDRHSRTPSAFAQGKISKTRSSKQRLALASSSHPLPTAKELLPSSSMPSPYRTPSPEDQCGATTLATLFTTALSPSSPQYGMLSTPLSTSEVDTFDLGPSNTPTSFSSSSHTRLTSQWFTISKTGKEAEHSIIDPSDSQPHSLSLVPPKKRKRDQDGQTNTPPKSPRPKHRIGSQAPKRLKQTQSSANRATSSTKTNHAARQPQEIIVISDDELHNIVSIESDEEDHYETGVLTTAGAAFPSPSLSISSPSTLSTLSSVTYLSTRQSITTPVSATATSSTRQSSNAGVHHKYELDRHLRHLVETIFPAHEEATSKTVLERALATSRKLRDEFIIDRFLGSGCSGFVLAAKRVQDGKNVAIKVIPHTADLVETKVQRELDILVSLKSHENVLEFVDYFTSSLYGDVDPDDQSNTDISYIVIEMGGHSLFDFIELHKPAEVEPTPDDQVKYYPQGSGIQTSVIRSIFTQLSLALHSLHSQNIVHGDIKDENALISMDTRTNTYRAKLCDFGHSKHVDDGSSPSFAFYGTTILAPPEMDANIARREKERARKQGDDTQNGRRGAAGAAAAATPASSSSPTKRWEHFYGYEADVWAMGLLLFTMVHGDLPAELRETDAKRKAAYHRKRRSARSFPFVLEKSMDNDLKDLLKKMLAVDPSRRLTISQVLAHPWMTKDE</sequence>
<name>A0A9P6QFY6_9FUNG</name>
<dbReference type="AlphaFoldDB" id="A0A9P6QFY6"/>
<feature type="region of interest" description="Disordered" evidence="4">
    <location>
        <begin position="167"/>
        <end position="186"/>
    </location>
</feature>
<dbReference type="GO" id="GO:0045719">
    <property type="term" value="P:negative regulation of glycogen biosynthetic process"/>
    <property type="evidence" value="ECO:0007669"/>
    <property type="project" value="TreeGrafter"/>
</dbReference>
<dbReference type="GO" id="GO:0004674">
    <property type="term" value="F:protein serine/threonine kinase activity"/>
    <property type="evidence" value="ECO:0007669"/>
    <property type="project" value="TreeGrafter"/>
</dbReference>
<proteinExistence type="predicted"/>
<evidence type="ECO:0000256" key="2">
    <source>
        <dbReference type="ARBA" id="ARBA00022840"/>
    </source>
</evidence>
<feature type="compositionally biased region" description="Polar residues" evidence="4">
    <location>
        <begin position="255"/>
        <end position="272"/>
    </location>
</feature>
<feature type="compositionally biased region" description="Low complexity" evidence="4">
    <location>
        <begin position="634"/>
        <end position="650"/>
    </location>
</feature>
<reference evidence="6" key="1">
    <citation type="journal article" date="2020" name="Fungal Divers.">
        <title>Resolving the Mortierellaceae phylogeny through synthesis of multi-gene phylogenetics and phylogenomics.</title>
        <authorList>
            <person name="Vandepol N."/>
            <person name="Liber J."/>
            <person name="Desiro A."/>
            <person name="Na H."/>
            <person name="Kennedy M."/>
            <person name="Barry K."/>
            <person name="Grigoriev I.V."/>
            <person name="Miller A.N."/>
            <person name="O'Donnell K."/>
            <person name="Stajich J.E."/>
            <person name="Bonito G."/>
        </authorList>
    </citation>
    <scope>NUCLEOTIDE SEQUENCE</scope>
    <source>
        <strain evidence="6">BC1065</strain>
    </source>
</reference>
<protein>
    <recommendedName>
        <fullName evidence="5">Protein kinase domain-containing protein</fullName>
    </recommendedName>
</protein>
<dbReference type="Proteomes" id="UP000807716">
    <property type="component" value="Unassembled WGS sequence"/>
</dbReference>
<dbReference type="GO" id="GO:0005634">
    <property type="term" value="C:nucleus"/>
    <property type="evidence" value="ECO:0007669"/>
    <property type="project" value="TreeGrafter"/>
</dbReference>
<feature type="binding site" evidence="3">
    <location>
        <position position="434"/>
    </location>
    <ligand>
        <name>ATP</name>
        <dbReference type="ChEBI" id="CHEBI:30616"/>
    </ligand>
</feature>
<keyword evidence="7" id="KW-1185">Reference proteome</keyword>
<gene>
    <name evidence="6" type="ORF">DFQ27_008278</name>
</gene>
<evidence type="ECO:0000259" key="5">
    <source>
        <dbReference type="PROSITE" id="PS50011"/>
    </source>
</evidence>
<dbReference type="OrthoDB" id="4062651at2759"/>
<dbReference type="PANTHER" id="PTHR24346">
    <property type="entry name" value="MAP/MICROTUBULE AFFINITY-REGULATING KINASE"/>
    <property type="match status" value="1"/>
</dbReference>
<dbReference type="GO" id="GO:0005829">
    <property type="term" value="C:cytosol"/>
    <property type="evidence" value="ECO:0007669"/>
    <property type="project" value="TreeGrafter"/>
</dbReference>
<dbReference type="GO" id="GO:0005524">
    <property type="term" value="F:ATP binding"/>
    <property type="evidence" value="ECO:0007669"/>
    <property type="project" value="UniProtKB-UniRule"/>
</dbReference>
<feature type="domain" description="Protein kinase" evidence="5">
    <location>
        <begin position="405"/>
        <end position="742"/>
    </location>
</feature>
<evidence type="ECO:0000256" key="3">
    <source>
        <dbReference type="PROSITE-ProRule" id="PRU10141"/>
    </source>
</evidence>
<dbReference type="PROSITE" id="PS50011">
    <property type="entry name" value="PROTEIN_KINASE_DOM"/>
    <property type="match status" value="1"/>
</dbReference>
<dbReference type="Gene3D" id="3.30.200.20">
    <property type="entry name" value="Phosphorylase Kinase, domain 1"/>
    <property type="match status" value="1"/>
</dbReference>
<feature type="compositionally biased region" description="Low complexity" evidence="4">
    <location>
        <begin position="33"/>
        <end position="51"/>
    </location>
</feature>
<evidence type="ECO:0000313" key="7">
    <source>
        <dbReference type="Proteomes" id="UP000807716"/>
    </source>
</evidence>
<organism evidence="6 7">
    <name type="scientific">Actinomortierella ambigua</name>
    <dbReference type="NCBI Taxonomy" id="1343610"/>
    <lineage>
        <taxon>Eukaryota</taxon>
        <taxon>Fungi</taxon>
        <taxon>Fungi incertae sedis</taxon>
        <taxon>Mucoromycota</taxon>
        <taxon>Mortierellomycotina</taxon>
        <taxon>Mortierellomycetes</taxon>
        <taxon>Mortierellales</taxon>
        <taxon>Mortierellaceae</taxon>
        <taxon>Actinomortierella</taxon>
    </lineage>
</organism>
<dbReference type="Gene3D" id="1.10.510.10">
    <property type="entry name" value="Transferase(Phosphotransferase) domain 1"/>
    <property type="match status" value="1"/>
</dbReference>
<feature type="region of interest" description="Disordered" evidence="4">
    <location>
        <begin position="617"/>
        <end position="650"/>
    </location>
</feature>
<keyword evidence="2 3" id="KW-0067">ATP-binding</keyword>
<feature type="compositionally biased region" description="Low complexity" evidence="4">
    <location>
        <begin position="173"/>
        <end position="186"/>
    </location>
</feature>
<dbReference type="GO" id="GO:0035556">
    <property type="term" value="P:intracellular signal transduction"/>
    <property type="evidence" value="ECO:0007669"/>
    <property type="project" value="TreeGrafter"/>
</dbReference>
<comment type="caution">
    <text evidence="6">The sequence shown here is derived from an EMBL/GenBank/DDBJ whole genome shotgun (WGS) entry which is preliminary data.</text>
</comment>
<evidence type="ECO:0000256" key="4">
    <source>
        <dbReference type="SAM" id="MobiDB-lite"/>
    </source>
</evidence>
<dbReference type="InterPro" id="IPR000719">
    <property type="entry name" value="Prot_kinase_dom"/>
</dbReference>
<dbReference type="InterPro" id="IPR011009">
    <property type="entry name" value="Kinase-like_dom_sf"/>
</dbReference>